<dbReference type="EMBL" id="GL882893">
    <property type="protein sequence ID" value="EGF77249.1"/>
    <property type="molecule type" value="Genomic_DNA"/>
</dbReference>
<keyword evidence="3" id="KW-1185">Reference proteome</keyword>
<reference evidence="2 3" key="1">
    <citation type="submission" date="2009-12" db="EMBL/GenBank/DDBJ databases">
        <title>The draft genome of Batrachochytrium dendrobatidis.</title>
        <authorList>
            <consortium name="US DOE Joint Genome Institute (JGI-PGF)"/>
            <person name="Kuo A."/>
            <person name="Salamov A."/>
            <person name="Schmutz J."/>
            <person name="Lucas S."/>
            <person name="Pitluck S."/>
            <person name="Rosenblum E."/>
            <person name="Stajich J."/>
            <person name="Eisen M."/>
            <person name="Grigoriev I.V."/>
        </authorList>
    </citation>
    <scope>NUCLEOTIDE SEQUENCE [LARGE SCALE GENOMIC DNA]</scope>
    <source>
        <strain evidence="3">JAM81 / FGSC 10211</strain>
    </source>
</reference>
<feature type="transmembrane region" description="Helical" evidence="1">
    <location>
        <begin position="102"/>
        <end position="120"/>
    </location>
</feature>
<organism evidence="2 3">
    <name type="scientific">Batrachochytrium dendrobatidis (strain JAM81 / FGSC 10211)</name>
    <name type="common">Frog chytrid fungus</name>
    <dbReference type="NCBI Taxonomy" id="684364"/>
    <lineage>
        <taxon>Eukaryota</taxon>
        <taxon>Fungi</taxon>
        <taxon>Fungi incertae sedis</taxon>
        <taxon>Chytridiomycota</taxon>
        <taxon>Chytridiomycota incertae sedis</taxon>
        <taxon>Chytridiomycetes</taxon>
        <taxon>Rhizophydiales</taxon>
        <taxon>Rhizophydiales incertae sedis</taxon>
        <taxon>Batrachochytrium</taxon>
    </lineage>
</organism>
<protein>
    <submittedName>
        <fullName evidence="2">Uncharacterized protein</fullName>
    </submittedName>
</protein>
<evidence type="ECO:0000313" key="3">
    <source>
        <dbReference type="Proteomes" id="UP000007241"/>
    </source>
</evidence>
<dbReference type="Proteomes" id="UP000007241">
    <property type="component" value="Unassembled WGS sequence"/>
</dbReference>
<accession>F4PCA8</accession>
<dbReference type="AlphaFoldDB" id="F4PCA8"/>
<dbReference type="HOGENOM" id="CLU_1651823_0_0_1"/>
<proteinExistence type="predicted"/>
<dbReference type="RefSeq" id="XP_006682205.1">
    <property type="nucleotide sequence ID" value="XM_006682142.1"/>
</dbReference>
<keyword evidence="1" id="KW-0472">Membrane</keyword>
<sequence length="160" mass="18229">MGLICVNLAVDLPFLEDRSLIQVSMTGALLVLRRRAARRSRCWLSWCYFSRPSIFWLGLLDQLGDLLRLDPLDRPTSLFQLGLLCKFGHLSVKMVKFKLTKLVIYAIKYIIDHIIVDMVFYTNDNGCHNGVSTMLETLELSIPTVLCCLTAFMVSINVNQ</sequence>
<name>F4PCA8_BATDJ</name>
<gene>
    <name evidence="2" type="ORF">BATDEDRAFT_27940</name>
</gene>
<evidence type="ECO:0000313" key="2">
    <source>
        <dbReference type="EMBL" id="EGF77249.1"/>
    </source>
</evidence>
<dbReference type="GeneID" id="18239470"/>
<keyword evidence="1" id="KW-1133">Transmembrane helix</keyword>
<feature type="transmembrane region" description="Helical" evidence="1">
    <location>
        <begin position="140"/>
        <end position="158"/>
    </location>
</feature>
<dbReference type="InParanoid" id="F4PCA8"/>
<keyword evidence="1" id="KW-0812">Transmembrane</keyword>
<evidence type="ECO:0000256" key="1">
    <source>
        <dbReference type="SAM" id="Phobius"/>
    </source>
</evidence>